<protein>
    <submittedName>
        <fullName evidence="2">Uncharacterized protein</fullName>
    </submittedName>
</protein>
<organism evidence="2 3">
    <name type="scientific">Abeliophyllum distichum</name>
    <dbReference type="NCBI Taxonomy" id="126358"/>
    <lineage>
        <taxon>Eukaryota</taxon>
        <taxon>Viridiplantae</taxon>
        <taxon>Streptophyta</taxon>
        <taxon>Embryophyta</taxon>
        <taxon>Tracheophyta</taxon>
        <taxon>Spermatophyta</taxon>
        <taxon>Magnoliopsida</taxon>
        <taxon>eudicotyledons</taxon>
        <taxon>Gunneridae</taxon>
        <taxon>Pentapetalae</taxon>
        <taxon>asterids</taxon>
        <taxon>lamiids</taxon>
        <taxon>Lamiales</taxon>
        <taxon>Oleaceae</taxon>
        <taxon>Forsythieae</taxon>
        <taxon>Abeliophyllum</taxon>
    </lineage>
</organism>
<evidence type="ECO:0000256" key="1">
    <source>
        <dbReference type="SAM" id="MobiDB-lite"/>
    </source>
</evidence>
<comment type="caution">
    <text evidence="2">The sequence shown here is derived from an EMBL/GenBank/DDBJ whole genome shotgun (WGS) entry which is preliminary data.</text>
</comment>
<feature type="region of interest" description="Disordered" evidence="1">
    <location>
        <begin position="93"/>
        <end position="122"/>
    </location>
</feature>
<proteinExistence type="predicted"/>
<gene>
    <name evidence="2" type="ORF">Adt_21398</name>
</gene>
<sequence>MDMGALLTVPGQSAVRLRRCAISTDSIKGLPPLGKLTTTECEWPTWYSYSQSAKPRYPQTVERPTVEGRPEGAIPRGYIPASVNRKDKTREIVSGEHPFPGNAETFSAPHQQEKAQEAEPLGVGDVSRSAVTLAHSTSSVVSVIRGDLPA</sequence>
<feature type="region of interest" description="Disordered" evidence="1">
    <location>
        <begin position="54"/>
        <end position="79"/>
    </location>
</feature>
<reference evidence="3" key="1">
    <citation type="submission" date="2024-07" db="EMBL/GenBank/DDBJ databases">
        <title>Two chromosome-level genome assemblies of Korean endemic species Abeliophyllum distichum and Forsythia ovata (Oleaceae).</title>
        <authorList>
            <person name="Jang H."/>
        </authorList>
    </citation>
    <scope>NUCLEOTIDE SEQUENCE [LARGE SCALE GENOMIC DNA]</scope>
</reference>
<evidence type="ECO:0000313" key="3">
    <source>
        <dbReference type="Proteomes" id="UP001604336"/>
    </source>
</evidence>
<name>A0ABD1SZC4_9LAMI</name>
<dbReference type="AlphaFoldDB" id="A0ABD1SZC4"/>
<dbReference type="EMBL" id="JBFOLK010000006">
    <property type="protein sequence ID" value="KAL2505777.1"/>
    <property type="molecule type" value="Genomic_DNA"/>
</dbReference>
<accession>A0ABD1SZC4</accession>
<dbReference type="Proteomes" id="UP001604336">
    <property type="component" value="Unassembled WGS sequence"/>
</dbReference>
<keyword evidence="3" id="KW-1185">Reference proteome</keyword>
<evidence type="ECO:0000313" key="2">
    <source>
        <dbReference type="EMBL" id="KAL2505777.1"/>
    </source>
</evidence>